<accession>A0ABQ0QJV6</accession>
<dbReference type="Proteomes" id="UP001062443">
    <property type="component" value="Unassembled WGS sequence"/>
</dbReference>
<gene>
    <name evidence="1" type="ORF">AA106556_1444</name>
</gene>
<evidence type="ECO:0008006" key="3">
    <source>
        <dbReference type="Google" id="ProtNLM"/>
    </source>
</evidence>
<protein>
    <recommendedName>
        <fullName evidence="3">Transposase</fullName>
    </recommendedName>
</protein>
<evidence type="ECO:0000313" key="2">
    <source>
        <dbReference type="Proteomes" id="UP001062443"/>
    </source>
</evidence>
<organism evidence="1 2">
    <name type="scientific">Neokomagataea tanensis NBRC 106556</name>
    <dbReference type="NCBI Taxonomy" id="1223519"/>
    <lineage>
        <taxon>Bacteria</taxon>
        <taxon>Pseudomonadati</taxon>
        <taxon>Pseudomonadota</taxon>
        <taxon>Alphaproteobacteria</taxon>
        <taxon>Acetobacterales</taxon>
        <taxon>Acetobacteraceae</taxon>
        <taxon>Neokomagataea</taxon>
    </lineage>
</organism>
<dbReference type="EMBL" id="BAQB01000022">
    <property type="protein sequence ID" value="GBR47422.1"/>
    <property type="molecule type" value="Genomic_DNA"/>
</dbReference>
<name>A0ABQ0QJV6_9PROT</name>
<sequence>MSDHRSHNTRANHDNISRYVAIFFKNRIGNHGINALYDRAVDVALTELQGLAWSQQQQAAERAE</sequence>
<comment type="caution">
    <text evidence="1">The sequence shown here is derived from an EMBL/GenBank/DDBJ whole genome shotgun (WGS) entry which is preliminary data.</text>
</comment>
<evidence type="ECO:0000313" key="1">
    <source>
        <dbReference type="EMBL" id="GBR47422.1"/>
    </source>
</evidence>
<keyword evidence="2" id="KW-1185">Reference proteome</keyword>
<reference evidence="1" key="1">
    <citation type="submission" date="2013-04" db="EMBL/GenBank/DDBJ databases">
        <title>The genome sequencing project of 58 acetic acid bacteria.</title>
        <authorList>
            <person name="Okamoto-Kainuma A."/>
            <person name="Ishikawa M."/>
            <person name="Umino S."/>
            <person name="Koizumi Y."/>
            <person name="Shiwa Y."/>
            <person name="Yoshikawa H."/>
            <person name="Matsutani M."/>
            <person name="Matsushita K."/>
        </authorList>
    </citation>
    <scope>NUCLEOTIDE SEQUENCE</scope>
    <source>
        <strain evidence="1">NBRC 106556</strain>
    </source>
</reference>
<proteinExistence type="predicted"/>